<feature type="transmembrane region" description="Helical" evidence="4">
    <location>
        <begin position="64"/>
        <end position="85"/>
    </location>
</feature>
<proteinExistence type="inferred from homology"/>
<evidence type="ECO:0000256" key="1">
    <source>
        <dbReference type="ARBA" id="ARBA00004508"/>
    </source>
</evidence>
<evidence type="ECO:0000256" key="3">
    <source>
        <dbReference type="ARBA" id="ARBA00022679"/>
    </source>
</evidence>
<dbReference type="AlphaFoldDB" id="A0A2K1R5C0"/>
<evidence type="ECO:0000313" key="5">
    <source>
        <dbReference type="EMBL" id="PNS22433.1"/>
    </source>
</evidence>
<comment type="subcellular location">
    <subcellularLocation>
        <location evidence="1">Plastid</location>
        <location evidence="1">Chloroplast membrane</location>
        <topology evidence="1">Multi-pass membrane protein</topology>
    </subcellularLocation>
</comment>
<dbReference type="ExpressionAtlas" id="A0A2K1R5C0">
    <property type="expression patterns" value="baseline"/>
</dbReference>
<dbReference type="InParanoid" id="A0A2K1R5C0"/>
<evidence type="ECO:0000256" key="2">
    <source>
        <dbReference type="ARBA" id="ARBA00005985"/>
    </source>
</evidence>
<dbReference type="GO" id="GO:0016740">
    <property type="term" value="F:transferase activity"/>
    <property type="evidence" value="ECO:0007669"/>
    <property type="project" value="UniProtKB-KW"/>
</dbReference>
<gene>
    <name evidence="5" type="ORF">POPTR_T145500</name>
</gene>
<keyword evidence="4" id="KW-0472">Membrane</keyword>
<reference evidence="5" key="1">
    <citation type="journal article" date="2006" name="Science">
        <title>The genome of black cottonwood, Populus trichocarpa (Torr. &amp; Gray).</title>
        <authorList>
            <person name="Tuskan G.A."/>
            <person name="Difazio S."/>
            <person name="Jansson S."/>
            <person name="Bohlmann J."/>
            <person name="Grigoriev I."/>
            <person name="Hellsten U."/>
            <person name="Putnam N."/>
            <person name="Ralph S."/>
            <person name="Rombauts S."/>
            <person name="Salamov A."/>
            <person name="Schein J."/>
            <person name="Sterck L."/>
            <person name="Aerts A."/>
            <person name="Bhalerao R.R."/>
            <person name="Bhalerao R.P."/>
            <person name="Blaudez D."/>
            <person name="Boerjan W."/>
            <person name="Brun A."/>
            <person name="Brunner A."/>
            <person name="Busov V."/>
            <person name="Campbell M."/>
            <person name="Carlson J."/>
            <person name="Chalot M."/>
            <person name="Chapman J."/>
            <person name="Chen G.L."/>
            <person name="Cooper D."/>
            <person name="Coutinho P.M."/>
            <person name="Couturier J."/>
            <person name="Covert S."/>
            <person name="Cronk Q."/>
            <person name="Cunningham R."/>
            <person name="Davis J."/>
            <person name="Degroeve S."/>
            <person name="Dejardin A."/>
            <person name="Depamphilis C."/>
            <person name="Detter J."/>
            <person name="Dirks B."/>
            <person name="Dubchak I."/>
            <person name="Duplessis S."/>
            <person name="Ehlting J."/>
            <person name="Ellis B."/>
            <person name="Gendler K."/>
            <person name="Goodstein D."/>
            <person name="Gribskov M."/>
            <person name="Grimwood J."/>
            <person name="Groover A."/>
            <person name="Gunter L."/>
            <person name="Hamberger B."/>
            <person name="Heinze B."/>
            <person name="Helariutta Y."/>
            <person name="Henrissat B."/>
            <person name="Holligan D."/>
            <person name="Holt R."/>
            <person name="Huang W."/>
            <person name="Islam-Faridi N."/>
            <person name="Jones S."/>
            <person name="Jones-Rhoades M."/>
            <person name="Jorgensen R."/>
            <person name="Joshi C."/>
            <person name="Kangasjarvi J."/>
            <person name="Karlsson J."/>
            <person name="Kelleher C."/>
            <person name="Kirkpatrick R."/>
            <person name="Kirst M."/>
            <person name="Kohler A."/>
            <person name="Kalluri U."/>
            <person name="Larimer F."/>
            <person name="Leebens-Mack J."/>
            <person name="Leple J.C."/>
            <person name="Locascio P."/>
            <person name="Lou Y."/>
            <person name="Lucas S."/>
            <person name="Martin F."/>
            <person name="Montanini B."/>
            <person name="Napoli C."/>
            <person name="Nelson D.R."/>
            <person name="Nelson C."/>
            <person name="Nieminen K."/>
            <person name="Nilsson O."/>
            <person name="Pereda V."/>
            <person name="Peter G."/>
            <person name="Philippe R."/>
            <person name="Pilate G."/>
            <person name="Poliakov A."/>
            <person name="Razumovskaya J."/>
            <person name="Richardson P."/>
            <person name="Rinaldi C."/>
            <person name="Ritland K."/>
            <person name="Rouze P."/>
            <person name="Ryaboy D."/>
            <person name="Schmutz J."/>
            <person name="Schrader J."/>
            <person name="Segerman B."/>
            <person name="Shin H."/>
            <person name="Siddiqui A."/>
            <person name="Sterky F."/>
            <person name="Terry A."/>
            <person name="Tsai C.J."/>
            <person name="Uberbacher E."/>
            <person name="Unneberg P."/>
            <person name="Vahala J."/>
            <person name="Wall K."/>
            <person name="Wessler S."/>
            <person name="Yang G."/>
            <person name="Yin T."/>
            <person name="Douglas C."/>
            <person name="Marra M."/>
            <person name="Sandberg G."/>
            <person name="Van de Peer Y."/>
            <person name="Rokhsar D."/>
        </authorList>
    </citation>
    <scope>NUCLEOTIDE SEQUENCE [LARGE SCALE GENOMIC DNA]</scope>
    <source>
        <strain evidence="5">Nisqually-1</strain>
    </source>
</reference>
<feature type="transmembrane region" description="Helical" evidence="4">
    <location>
        <begin position="131"/>
        <end position="152"/>
    </location>
</feature>
<dbReference type="PANTHER" id="PTHR43009">
    <property type="entry name" value="HOMOGENTISATE SOLANESYLTRANSFERASE, CHLOROPLASTIC"/>
    <property type="match status" value="1"/>
</dbReference>
<comment type="similarity">
    <text evidence="2">Belongs to the UbiA prenyltransferase family.</text>
</comment>
<dbReference type="STRING" id="3694.A0A2K1R5C0"/>
<keyword evidence="4" id="KW-0812">Transmembrane</keyword>
<accession>A0A2K1R5C0</accession>
<organism evidence="5">
    <name type="scientific">Populus trichocarpa</name>
    <name type="common">Western balsam poplar</name>
    <name type="synonym">Populus balsamifera subsp. trichocarpa</name>
    <dbReference type="NCBI Taxonomy" id="3694"/>
    <lineage>
        <taxon>Eukaryota</taxon>
        <taxon>Viridiplantae</taxon>
        <taxon>Streptophyta</taxon>
        <taxon>Embryophyta</taxon>
        <taxon>Tracheophyta</taxon>
        <taxon>Spermatophyta</taxon>
        <taxon>Magnoliopsida</taxon>
        <taxon>eudicotyledons</taxon>
        <taxon>Gunneridae</taxon>
        <taxon>Pentapetalae</taxon>
        <taxon>rosids</taxon>
        <taxon>fabids</taxon>
        <taxon>Malpighiales</taxon>
        <taxon>Salicaceae</taxon>
        <taxon>Saliceae</taxon>
        <taxon>Populus</taxon>
    </lineage>
</organism>
<sequence>MSTFVMLWSCNKSSSSSAKTTRCFGEKRFWKRREVVSKAYGITSVSLLPVETISELSPTFFMGLLKALVPSVLMSIYVVGLNQLFDAEIDKSFAMGIMFQSPPHLAALLTSFVLGSVYSIELPLLGWKKQAFLAATCIMIMRAIVVQLAFFVHMQDQQAHGTANIKSKASPSIQHLFAWRVFQESRLFINIYSVDCKLSSF</sequence>
<dbReference type="EMBL" id="KZ623523">
    <property type="protein sequence ID" value="PNS22433.1"/>
    <property type="molecule type" value="Genomic_DNA"/>
</dbReference>
<dbReference type="PANTHER" id="PTHR43009:SF7">
    <property type="entry name" value="HOMOGENTISATE GERANYLGERANYLTRANSFERASE, CHLOROPLASTIC"/>
    <property type="match status" value="1"/>
</dbReference>
<evidence type="ECO:0000256" key="4">
    <source>
        <dbReference type="SAM" id="Phobius"/>
    </source>
</evidence>
<keyword evidence="3" id="KW-0808">Transferase</keyword>
<reference evidence="5" key="2">
    <citation type="submission" date="2017-07" db="EMBL/GenBank/DDBJ databases">
        <title>WGS assembly of Populus trichocarpa.</title>
        <authorList>
            <person name="Tuskan G."/>
            <person name="Difazio S."/>
            <person name="Jansson S."/>
            <person name="Bohlmann J."/>
            <person name="Grigoriev I."/>
            <person name="Hellsten U."/>
            <person name="Putnam N."/>
            <person name="Ralph S."/>
            <person name="Rombauts S."/>
            <person name="Salamov A."/>
            <person name="Schein J."/>
            <person name="Sterck L."/>
            <person name="Aerts A."/>
            <person name="Bhalerao R."/>
            <person name="Bhalerao R."/>
            <person name="Blaudez D."/>
            <person name="Boerjan W."/>
            <person name="Brun A."/>
            <person name="Brunner A."/>
            <person name="Busov V."/>
            <person name="Campbell M."/>
            <person name="Carlson J."/>
            <person name="Chalot M."/>
            <person name="Chapman J."/>
            <person name="Chen G."/>
            <person name="Cooper D."/>
            <person name="Coutinho P."/>
            <person name="Couturier J."/>
            <person name="Covert S."/>
            <person name="Cronk Q."/>
            <person name="Cunningham R."/>
            <person name="Davis J."/>
            <person name="Degroeve S."/>
            <person name="Dejardin A."/>
            <person name="Depamphilis C."/>
            <person name="Detter J."/>
            <person name="Dirks B."/>
            <person name="Dubchak I."/>
            <person name="Duplessis S."/>
            <person name="Ehlting J."/>
            <person name="Ellis B."/>
            <person name="Gendler K."/>
            <person name="Goodstein D."/>
            <person name="Gribskov M."/>
            <person name="Grimwood J."/>
            <person name="Groover A."/>
            <person name="Gunter L."/>
            <person name="Hamberger B."/>
            <person name="Heinze B."/>
            <person name="Helariutta Y."/>
            <person name="Henrissat B."/>
            <person name="Holligan D."/>
            <person name="Holt R."/>
            <person name="Huang W."/>
            <person name="Islam-Faridi N."/>
            <person name="Jones S."/>
            <person name="Jones-Rhoades M."/>
            <person name="Jorgensen R."/>
            <person name="Joshi C."/>
            <person name="Kangasjarvi J."/>
            <person name="Karlsson J."/>
            <person name="Kelleher C."/>
            <person name="Kirkpatrick R."/>
            <person name="Kirst M."/>
            <person name="Kohler A."/>
            <person name="Kalluri U."/>
            <person name="Larimer F."/>
            <person name="Leebens-Mack J."/>
            <person name="Leple J."/>
            <person name="Locascio P."/>
            <person name="Lou Y."/>
            <person name="Lucas S."/>
            <person name="Martin F."/>
            <person name="Montanini B."/>
            <person name="Napoli C."/>
            <person name="Nelson D."/>
            <person name="Nelson C."/>
            <person name="Nieminen K."/>
            <person name="Nilsson O."/>
            <person name="Pereda V."/>
            <person name="Peter G."/>
            <person name="Philippe R."/>
            <person name="Pilate G."/>
            <person name="Poliakov A."/>
            <person name="Razumovskaya J."/>
            <person name="Richardson P."/>
            <person name="Rinaldi C."/>
            <person name="Ritland K."/>
            <person name="Rouze P."/>
            <person name="Ryaboy D."/>
            <person name="Schmutz J."/>
            <person name="Schrader J."/>
            <person name="Segerman B."/>
            <person name="Shin H."/>
            <person name="Siddiqui A."/>
            <person name="Sterky F."/>
            <person name="Terry A."/>
            <person name="Tsai C."/>
            <person name="Uberbacher E."/>
            <person name="Unneberg P."/>
            <person name="Vahala J."/>
            <person name="Wall K."/>
            <person name="Wessler S."/>
            <person name="Yang G."/>
            <person name="Yin T."/>
            <person name="Douglas C."/>
            <person name="Marra M."/>
            <person name="Sandberg G."/>
            <person name="Van De Peer Y."/>
            <person name="Rokhsar D."/>
        </authorList>
    </citation>
    <scope>NUCLEOTIDE SEQUENCE</scope>
    <source>
        <strain evidence="5">Nisqually-1</strain>
    </source>
</reference>
<name>A0A2K1R5C0_POPTR</name>
<protein>
    <submittedName>
        <fullName evidence="5">Uncharacterized protein</fullName>
    </submittedName>
</protein>
<keyword evidence="4" id="KW-1133">Transmembrane helix</keyword>